<dbReference type="Pfam" id="PF01869">
    <property type="entry name" value="BcrAD_BadFG"/>
    <property type="match status" value="1"/>
</dbReference>
<protein>
    <submittedName>
        <fullName evidence="6">2-hydroxyglutaryl-CoA dehydratase</fullName>
    </submittedName>
</protein>
<name>A0A0F7CI80_PAEDU</name>
<dbReference type="GO" id="GO:0051536">
    <property type="term" value="F:iron-sulfur cluster binding"/>
    <property type="evidence" value="ECO:0007669"/>
    <property type="project" value="UniProtKB-KW"/>
</dbReference>
<evidence type="ECO:0000256" key="3">
    <source>
        <dbReference type="ARBA" id="ARBA00023004"/>
    </source>
</evidence>
<evidence type="ECO:0000259" key="5">
    <source>
        <dbReference type="Pfam" id="PF01869"/>
    </source>
</evidence>
<dbReference type="PATRIC" id="fig|1333534.5.peg.2559"/>
<evidence type="ECO:0000256" key="4">
    <source>
        <dbReference type="ARBA" id="ARBA00023014"/>
    </source>
</evidence>
<dbReference type="PANTHER" id="PTHR32329">
    <property type="entry name" value="BIFUNCTIONAL PROTEIN [INCLUDES 2-HYDROXYACYL-COA DEHYDRATASE (N-TER) AND ITS ACTIVATOR DOMAIN (C_TERM)-RELATED"/>
    <property type="match status" value="1"/>
</dbReference>
<dbReference type="GO" id="GO:0046872">
    <property type="term" value="F:metal ion binding"/>
    <property type="evidence" value="ECO:0007669"/>
    <property type="project" value="UniProtKB-KW"/>
</dbReference>
<dbReference type="Gene3D" id="3.30.420.40">
    <property type="match status" value="2"/>
</dbReference>
<sequence>MISVGIDIGSLSTKSAILKDKQDVIAYDVVYTGGNNRASAEITYRNVLEKAGLSEQDVDVVVTTGYGRENVPFSNKNASEIICHAKGMHFLNPEIRTILDIGGQDSKAIQIDENGGVVNFMMNDKCAAGCGRFLDIIARALSVKLEDLGELSREAETSARISSMCTVFAETEVVSLVAVGTPAPNIIRGVHDSIATRAVALLKSVGIQGPLGMSGGVAKNVGVISALEEILKQPVNVTSYPQVTGAIGAAFIA</sequence>
<reference evidence="6 7" key="1">
    <citation type="submission" date="2015-03" db="EMBL/GenBank/DDBJ databases">
        <authorList>
            <person name="Abdul Halim M."/>
        </authorList>
    </citation>
    <scope>NUCLEOTIDE SEQUENCE [LARGE SCALE GENOMIC DNA]</scope>
    <source>
        <strain evidence="6 7">ATCC 35681</strain>
    </source>
</reference>
<dbReference type="InterPro" id="IPR002731">
    <property type="entry name" value="ATPase_BadF"/>
</dbReference>
<dbReference type="InterPro" id="IPR008275">
    <property type="entry name" value="CoA_E_activase_dom"/>
</dbReference>
<proteinExistence type="predicted"/>
<dbReference type="SUPFAM" id="SSF53067">
    <property type="entry name" value="Actin-like ATPase domain"/>
    <property type="match status" value="1"/>
</dbReference>
<dbReference type="HOGENOM" id="CLU_066597_0_0_9"/>
<gene>
    <name evidence="6" type="ORF">VK70_11580</name>
</gene>
<dbReference type="InterPro" id="IPR043129">
    <property type="entry name" value="ATPase_NBD"/>
</dbReference>
<evidence type="ECO:0000313" key="7">
    <source>
        <dbReference type="Proteomes" id="UP000034189"/>
    </source>
</evidence>
<dbReference type="Proteomes" id="UP000034189">
    <property type="component" value="Chromosome"/>
</dbReference>
<dbReference type="OrthoDB" id="9802715at2"/>
<dbReference type="RefSeq" id="WP_036643163.1">
    <property type="nucleotide sequence ID" value="NZ_ASQQ01000779.1"/>
</dbReference>
<feature type="domain" description="ATPase BadF/BadG/BcrA/BcrD type" evidence="5">
    <location>
        <begin position="4"/>
        <end position="253"/>
    </location>
</feature>
<dbReference type="EMBL" id="CP011114">
    <property type="protein sequence ID" value="AKG35126.1"/>
    <property type="molecule type" value="Genomic_DNA"/>
</dbReference>
<evidence type="ECO:0000256" key="2">
    <source>
        <dbReference type="ARBA" id="ARBA00022723"/>
    </source>
</evidence>
<dbReference type="NCBIfam" id="TIGR00241">
    <property type="entry name" value="CoA_E_activ"/>
    <property type="match status" value="1"/>
</dbReference>
<keyword evidence="3" id="KW-0408">Iron</keyword>
<evidence type="ECO:0000256" key="1">
    <source>
        <dbReference type="ARBA" id="ARBA00001966"/>
    </source>
</evidence>
<keyword evidence="2" id="KW-0479">Metal-binding</keyword>
<organism evidence="6 7">
    <name type="scientific">Paenibacillus durus ATCC 35681</name>
    <dbReference type="NCBI Taxonomy" id="1333534"/>
    <lineage>
        <taxon>Bacteria</taxon>
        <taxon>Bacillati</taxon>
        <taxon>Bacillota</taxon>
        <taxon>Bacilli</taxon>
        <taxon>Bacillales</taxon>
        <taxon>Paenibacillaceae</taxon>
        <taxon>Paenibacillus</taxon>
    </lineage>
</organism>
<dbReference type="AlphaFoldDB" id="A0A0F7CI80"/>
<evidence type="ECO:0000313" key="6">
    <source>
        <dbReference type="EMBL" id="AKG35126.1"/>
    </source>
</evidence>
<comment type="cofactor">
    <cofactor evidence="1">
        <name>[4Fe-4S] cluster</name>
        <dbReference type="ChEBI" id="CHEBI:49883"/>
    </cofactor>
</comment>
<dbReference type="PANTHER" id="PTHR32329:SF2">
    <property type="entry name" value="BIFUNCTIONAL PROTEIN [INCLUDES 2-HYDROXYACYL-COA DEHYDRATASE (N-TER) AND ITS ACTIVATOR DOMAIN (C_TERM)"/>
    <property type="match status" value="1"/>
</dbReference>
<dbReference type="InterPro" id="IPR051805">
    <property type="entry name" value="Dehydratase_Activator_Redct"/>
</dbReference>
<dbReference type="CDD" id="cd24036">
    <property type="entry name" value="ASKHA_NBD_BcrAD_BadFG_HgdC_HadI"/>
    <property type="match status" value="1"/>
</dbReference>
<accession>A0A0F7CI80</accession>
<keyword evidence="4" id="KW-0411">Iron-sulfur</keyword>
<reference evidence="6 7" key="2">
    <citation type="journal article" date="2016" name="Genome Announc.">
        <title>Genome Sequence of a Gram-Positive Diazotroph, Paenibacillus durus Type Strain ATCC 35681.</title>
        <authorList>
            <person name="Halim M.A."/>
            <person name="Rahman A.Y."/>
            <person name="Sim K.S."/>
            <person name="Yam H.C."/>
            <person name="Rahim A.A."/>
            <person name="Ghazali A.H."/>
            <person name="Najimudin N."/>
        </authorList>
    </citation>
    <scope>NUCLEOTIDE SEQUENCE [LARGE SCALE GENOMIC DNA]</scope>
    <source>
        <strain evidence="6 7">ATCC 35681</strain>
    </source>
</reference>